<dbReference type="InterPro" id="IPR010982">
    <property type="entry name" value="Lambda_DNA-bd_dom_sf"/>
</dbReference>
<dbReference type="OrthoDB" id="1446437at2"/>
<gene>
    <name evidence="2" type="ORF">SAMN05216464_109179</name>
</gene>
<dbReference type="Gene3D" id="1.10.260.40">
    <property type="entry name" value="lambda repressor-like DNA-binding domains"/>
    <property type="match status" value="1"/>
</dbReference>
<dbReference type="CDD" id="cd00093">
    <property type="entry name" value="HTH_XRE"/>
    <property type="match status" value="1"/>
</dbReference>
<dbReference type="InterPro" id="IPR001387">
    <property type="entry name" value="Cro/C1-type_HTH"/>
</dbReference>
<sequence length="80" mass="9419">MLLTDFEYLSNSDEAFKKKIALQIKNLRRQNQVTQEKFFGETNINIARLESGKIDIRLDTLRKVCYYFDVSLAGFFQGIY</sequence>
<dbReference type="SUPFAM" id="SSF47413">
    <property type="entry name" value="lambda repressor-like DNA-binding domains"/>
    <property type="match status" value="1"/>
</dbReference>
<dbReference type="AlphaFoldDB" id="A0A1G7FRA5"/>
<evidence type="ECO:0000313" key="3">
    <source>
        <dbReference type="Proteomes" id="UP000199072"/>
    </source>
</evidence>
<organism evidence="2 3">
    <name type="scientific">Mucilaginibacter pineti</name>
    <dbReference type="NCBI Taxonomy" id="1391627"/>
    <lineage>
        <taxon>Bacteria</taxon>
        <taxon>Pseudomonadati</taxon>
        <taxon>Bacteroidota</taxon>
        <taxon>Sphingobacteriia</taxon>
        <taxon>Sphingobacteriales</taxon>
        <taxon>Sphingobacteriaceae</taxon>
        <taxon>Mucilaginibacter</taxon>
    </lineage>
</organism>
<protein>
    <recommendedName>
        <fullName evidence="1">HTH cro/C1-type domain-containing protein</fullName>
    </recommendedName>
</protein>
<reference evidence="2" key="1">
    <citation type="submission" date="2016-10" db="EMBL/GenBank/DDBJ databases">
        <authorList>
            <person name="de Groot N.N."/>
        </authorList>
    </citation>
    <scope>NUCLEOTIDE SEQUENCE [LARGE SCALE GENOMIC DNA]</scope>
    <source>
        <strain evidence="2">47C3B</strain>
    </source>
</reference>
<dbReference type="RefSeq" id="WP_091151567.1">
    <property type="nucleotide sequence ID" value="NZ_FNAI01000009.1"/>
</dbReference>
<dbReference type="Proteomes" id="UP000199072">
    <property type="component" value="Unassembled WGS sequence"/>
</dbReference>
<feature type="domain" description="HTH cro/C1-type" evidence="1">
    <location>
        <begin position="24"/>
        <end position="75"/>
    </location>
</feature>
<keyword evidence="3" id="KW-1185">Reference proteome</keyword>
<dbReference type="EMBL" id="FNAI01000009">
    <property type="protein sequence ID" value="SDE78443.1"/>
    <property type="molecule type" value="Genomic_DNA"/>
</dbReference>
<evidence type="ECO:0000259" key="1">
    <source>
        <dbReference type="PROSITE" id="PS50943"/>
    </source>
</evidence>
<evidence type="ECO:0000313" key="2">
    <source>
        <dbReference type="EMBL" id="SDE78443.1"/>
    </source>
</evidence>
<proteinExistence type="predicted"/>
<dbReference type="STRING" id="1391627.SAMN05216464_109179"/>
<name>A0A1G7FRA5_9SPHI</name>
<dbReference type="GO" id="GO:0003677">
    <property type="term" value="F:DNA binding"/>
    <property type="evidence" value="ECO:0007669"/>
    <property type="project" value="InterPro"/>
</dbReference>
<accession>A0A1G7FRA5</accession>
<dbReference type="PROSITE" id="PS50943">
    <property type="entry name" value="HTH_CROC1"/>
    <property type="match status" value="1"/>
</dbReference>